<dbReference type="PANTHER" id="PTHR31642:SF310">
    <property type="entry name" value="FATTY ALCOHOL:CAFFEOYL-COA ACYLTRANSFERASE"/>
    <property type="match status" value="1"/>
</dbReference>
<dbReference type="Pfam" id="PF22664">
    <property type="entry name" value="TRI-like_N"/>
    <property type="match status" value="1"/>
</dbReference>
<dbReference type="AlphaFoldDB" id="A0A4Q4SID9"/>
<dbReference type="InterPro" id="IPR050317">
    <property type="entry name" value="Plant_Fungal_Acyltransferase"/>
</dbReference>
<reference evidence="4" key="1">
    <citation type="journal article" date="2019" name="bioRxiv">
        <title>Genomics, evolutionary history and diagnostics of the Alternaria alternata species group including apple and Asian pear pathotypes.</title>
        <authorList>
            <person name="Armitage A.D."/>
            <person name="Cockerton H.M."/>
            <person name="Sreenivasaprasad S."/>
            <person name="Woodhall J.W."/>
            <person name="Lane C.R."/>
            <person name="Harrison R.J."/>
            <person name="Clarkson J.P."/>
        </authorList>
    </citation>
    <scope>NUCLEOTIDE SEQUENCE [LARGE SCALE GENOMIC DNA]</scope>
    <source>
        <strain evidence="4">RGR 97.0016</strain>
    </source>
</reference>
<dbReference type="GO" id="GO:0016747">
    <property type="term" value="F:acyltransferase activity, transferring groups other than amino-acyl groups"/>
    <property type="evidence" value="ECO:0007669"/>
    <property type="project" value="TreeGrafter"/>
</dbReference>
<evidence type="ECO:0000313" key="3">
    <source>
        <dbReference type="EMBL" id="RYO69766.1"/>
    </source>
</evidence>
<dbReference type="PANTHER" id="PTHR31642">
    <property type="entry name" value="TRICHOTHECENE 3-O-ACETYLTRANSFERASE"/>
    <property type="match status" value="1"/>
</dbReference>
<accession>A0A4Q4SID9</accession>
<dbReference type="Gene3D" id="3.30.559.10">
    <property type="entry name" value="Chloramphenicol acetyltransferase-like domain"/>
    <property type="match status" value="1"/>
</dbReference>
<dbReference type="Proteomes" id="UP000293823">
    <property type="component" value="Unassembled WGS sequence"/>
</dbReference>
<evidence type="ECO:0000259" key="2">
    <source>
        <dbReference type="Pfam" id="PF22664"/>
    </source>
</evidence>
<protein>
    <recommendedName>
        <fullName evidence="2">Trichothecene 3-O-acetyltransferase-like N-terminal domain-containing protein</fullName>
    </recommendedName>
</protein>
<proteinExistence type="predicted"/>
<name>A0A4Q4SID9_9PLEO</name>
<dbReference type="GO" id="GO:0044550">
    <property type="term" value="P:secondary metabolite biosynthetic process"/>
    <property type="evidence" value="ECO:0007669"/>
    <property type="project" value="TreeGrafter"/>
</dbReference>
<organism evidence="3 4">
    <name type="scientific">Alternaria arborescens</name>
    <dbReference type="NCBI Taxonomy" id="156630"/>
    <lineage>
        <taxon>Eukaryota</taxon>
        <taxon>Fungi</taxon>
        <taxon>Dikarya</taxon>
        <taxon>Ascomycota</taxon>
        <taxon>Pezizomycotina</taxon>
        <taxon>Dothideomycetes</taxon>
        <taxon>Pleosporomycetidae</taxon>
        <taxon>Pleosporales</taxon>
        <taxon>Pleosporineae</taxon>
        <taxon>Pleosporaceae</taxon>
        <taxon>Alternaria</taxon>
        <taxon>Alternaria sect. Alternaria</taxon>
    </lineage>
</organism>
<dbReference type="InterPro" id="IPR023213">
    <property type="entry name" value="CAT-like_dom_sf"/>
</dbReference>
<dbReference type="InterPro" id="IPR054710">
    <property type="entry name" value="Tri101-like_N"/>
</dbReference>
<comment type="caution">
    <text evidence="3">The sequence shown here is derived from an EMBL/GenBank/DDBJ whole genome shotgun (WGS) entry which is preliminary data.</text>
</comment>
<sequence length="196" mass="21795">MSTKEIRIRPAGWENAPAEERFALSDMDHTMPKIYVQIVEIFRLTQSVDKAEIVDSMAKGLEFTLNQFPILAGGLKMDAENGRLWVTKKKDGEASLFVQDLEETFPSFDELDRTDFPAATFKGHLVLPKAVTEKQLFSPLGDNQKDDLIVSTFQINFIKGGLVLGIAIHHNCSDGPGFLTTWARNSKAVINGLPSK</sequence>
<dbReference type="EMBL" id="PEJP01000012">
    <property type="protein sequence ID" value="RYO69766.1"/>
    <property type="molecule type" value="Genomic_DNA"/>
</dbReference>
<dbReference type="OrthoDB" id="1862401at2759"/>
<evidence type="ECO:0000313" key="4">
    <source>
        <dbReference type="Proteomes" id="UP000293823"/>
    </source>
</evidence>
<gene>
    <name evidence="3" type="ORF">AA0113_g3792</name>
</gene>
<keyword evidence="4" id="KW-1185">Reference proteome</keyword>
<feature type="domain" description="Trichothecene 3-O-acetyltransferase-like N-terminal" evidence="2">
    <location>
        <begin position="34"/>
        <end position="177"/>
    </location>
</feature>
<evidence type="ECO:0000256" key="1">
    <source>
        <dbReference type="ARBA" id="ARBA00022679"/>
    </source>
</evidence>
<keyword evidence="1" id="KW-0808">Transferase</keyword>